<feature type="domain" description="VWFA" evidence="3">
    <location>
        <begin position="254"/>
        <end position="426"/>
    </location>
</feature>
<dbReference type="Gene3D" id="3.40.50.410">
    <property type="entry name" value="von Willebrand factor, type A domain"/>
    <property type="match status" value="1"/>
</dbReference>
<keyword evidence="2" id="KW-0472">Membrane</keyword>
<dbReference type="InterPro" id="IPR051266">
    <property type="entry name" value="CLCR"/>
</dbReference>
<evidence type="ECO:0000313" key="5">
    <source>
        <dbReference type="Proteomes" id="UP000315700"/>
    </source>
</evidence>
<name>A0A517S9J6_9PLAN</name>
<feature type="region of interest" description="Disordered" evidence="1">
    <location>
        <begin position="75"/>
        <end position="110"/>
    </location>
</feature>
<dbReference type="RefSeq" id="WP_145027452.1">
    <property type="nucleotide sequence ID" value="NZ_CP036271.1"/>
</dbReference>
<gene>
    <name evidence="4" type="ORF">Pan44_08100</name>
</gene>
<proteinExistence type="predicted"/>
<dbReference type="InParanoid" id="A0A517S9J6"/>
<dbReference type="Proteomes" id="UP000315700">
    <property type="component" value="Chromosome"/>
</dbReference>
<keyword evidence="2" id="KW-1133">Transmembrane helix</keyword>
<sequence length="459" mass="49952">MSTHIPQRPSAGSPAKIAPRRFPTPGRRSTGHLLIVTGLLGLLAVGSAFSWMFYAQQQQLAALHLEQRTLQDSHAELERRRQETADRLDARTSELRERTEELDASRSQARSLTSDRDVALAAGRAAREATQRLAARALTQWSSLAPQLKTDPALCRDVWSHAQELAVAQGLDGTAAAEALKRLPASRTLPPGTRVTVLGLKRDAESWLMDVAVTGPRGELIGGLRRADFEVNHGERRLHAVTVSETNRSSGRVDIALLLDGSSSTTGAANEALKAAAIPFVEQLANPSRLKLWRFADTVEPLTPWTFDPDVHAAAIRTLTAKGGTPLYQAIRTAAEELRGRPGSRAIVLFTDGNDSSRQDSVDAVLTLCRQAEIPVHVVALQSRETNVDVLQRIASTTGGTYHAAAHPEQLIDEFQALARSFQRPVYQLRIDERLDVSPLTVRVGGLPAVSIPVETRQP</sequence>
<dbReference type="InterPro" id="IPR036465">
    <property type="entry name" value="vWFA_dom_sf"/>
</dbReference>
<dbReference type="SUPFAM" id="SSF53300">
    <property type="entry name" value="vWA-like"/>
    <property type="match status" value="1"/>
</dbReference>
<feature type="compositionally biased region" description="Basic and acidic residues" evidence="1">
    <location>
        <begin position="75"/>
        <end position="104"/>
    </location>
</feature>
<evidence type="ECO:0000313" key="4">
    <source>
        <dbReference type="EMBL" id="QDT52798.1"/>
    </source>
</evidence>
<dbReference type="OrthoDB" id="6206554at2"/>
<keyword evidence="2" id="KW-0812">Transmembrane</keyword>
<accession>A0A517S9J6</accession>
<dbReference type="PANTHER" id="PTHR10579">
    <property type="entry name" value="CALCIUM-ACTIVATED CHLORIDE CHANNEL REGULATOR"/>
    <property type="match status" value="1"/>
</dbReference>
<evidence type="ECO:0000256" key="1">
    <source>
        <dbReference type="SAM" id="MobiDB-lite"/>
    </source>
</evidence>
<dbReference type="InterPro" id="IPR002035">
    <property type="entry name" value="VWF_A"/>
</dbReference>
<keyword evidence="5" id="KW-1185">Reference proteome</keyword>
<dbReference type="EMBL" id="CP036271">
    <property type="protein sequence ID" value="QDT52798.1"/>
    <property type="molecule type" value="Genomic_DNA"/>
</dbReference>
<dbReference type="PROSITE" id="PS50234">
    <property type="entry name" value="VWFA"/>
    <property type="match status" value="1"/>
</dbReference>
<organism evidence="4 5">
    <name type="scientific">Caulifigura coniformis</name>
    <dbReference type="NCBI Taxonomy" id="2527983"/>
    <lineage>
        <taxon>Bacteria</taxon>
        <taxon>Pseudomonadati</taxon>
        <taxon>Planctomycetota</taxon>
        <taxon>Planctomycetia</taxon>
        <taxon>Planctomycetales</taxon>
        <taxon>Planctomycetaceae</taxon>
        <taxon>Caulifigura</taxon>
    </lineage>
</organism>
<reference evidence="4 5" key="1">
    <citation type="submission" date="2019-02" db="EMBL/GenBank/DDBJ databases">
        <title>Deep-cultivation of Planctomycetes and their phenomic and genomic characterization uncovers novel biology.</title>
        <authorList>
            <person name="Wiegand S."/>
            <person name="Jogler M."/>
            <person name="Boedeker C."/>
            <person name="Pinto D."/>
            <person name="Vollmers J."/>
            <person name="Rivas-Marin E."/>
            <person name="Kohn T."/>
            <person name="Peeters S.H."/>
            <person name="Heuer A."/>
            <person name="Rast P."/>
            <person name="Oberbeckmann S."/>
            <person name="Bunk B."/>
            <person name="Jeske O."/>
            <person name="Meyerdierks A."/>
            <person name="Storesund J.E."/>
            <person name="Kallscheuer N."/>
            <person name="Luecker S."/>
            <person name="Lage O.M."/>
            <person name="Pohl T."/>
            <person name="Merkel B.J."/>
            <person name="Hornburger P."/>
            <person name="Mueller R.-W."/>
            <person name="Bruemmer F."/>
            <person name="Labrenz M."/>
            <person name="Spormann A.M."/>
            <person name="Op den Camp H."/>
            <person name="Overmann J."/>
            <person name="Amann R."/>
            <person name="Jetten M.S.M."/>
            <person name="Mascher T."/>
            <person name="Medema M.H."/>
            <person name="Devos D.P."/>
            <person name="Kaster A.-K."/>
            <person name="Ovreas L."/>
            <person name="Rohde M."/>
            <person name="Galperin M.Y."/>
            <person name="Jogler C."/>
        </authorList>
    </citation>
    <scope>NUCLEOTIDE SEQUENCE [LARGE SCALE GENOMIC DNA]</scope>
    <source>
        <strain evidence="4 5">Pan44</strain>
    </source>
</reference>
<feature type="transmembrane region" description="Helical" evidence="2">
    <location>
        <begin position="30"/>
        <end position="54"/>
    </location>
</feature>
<evidence type="ECO:0000256" key="2">
    <source>
        <dbReference type="SAM" id="Phobius"/>
    </source>
</evidence>
<protein>
    <submittedName>
        <fullName evidence="4">von Willebrand factor type A domain protein</fullName>
    </submittedName>
</protein>
<dbReference type="CDD" id="cd00198">
    <property type="entry name" value="vWFA"/>
    <property type="match status" value="1"/>
</dbReference>
<dbReference type="Pfam" id="PF00092">
    <property type="entry name" value="VWA"/>
    <property type="match status" value="1"/>
</dbReference>
<dbReference type="SMART" id="SM00327">
    <property type="entry name" value="VWA"/>
    <property type="match status" value="1"/>
</dbReference>
<dbReference type="KEGG" id="ccos:Pan44_08100"/>
<dbReference type="AlphaFoldDB" id="A0A517S9J6"/>
<dbReference type="PANTHER" id="PTHR10579:SF43">
    <property type="entry name" value="ZINC FINGER (C3HC4-TYPE RING FINGER) FAMILY PROTEIN"/>
    <property type="match status" value="1"/>
</dbReference>
<evidence type="ECO:0000259" key="3">
    <source>
        <dbReference type="PROSITE" id="PS50234"/>
    </source>
</evidence>
<feature type="region of interest" description="Disordered" evidence="1">
    <location>
        <begin position="1"/>
        <end position="28"/>
    </location>
</feature>